<dbReference type="Pfam" id="PF01841">
    <property type="entry name" value="Transglut_core"/>
    <property type="match status" value="1"/>
</dbReference>
<dbReference type="InterPro" id="IPR038765">
    <property type="entry name" value="Papain-like_cys_pep_sf"/>
</dbReference>
<evidence type="ECO:0000313" key="2">
    <source>
        <dbReference type="EMBL" id="MPL58120.1"/>
    </source>
</evidence>
<dbReference type="AlphaFoldDB" id="A0A644STW3"/>
<dbReference type="EMBL" id="VSSQ01000006">
    <property type="protein sequence ID" value="MPL58120.1"/>
    <property type="molecule type" value="Genomic_DNA"/>
</dbReference>
<protein>
    <recommendedName>
        <fullName evidence="1">Transglutaminase-like domain-containing protein</fullName>
    </recommendedName>
</protein>
<evidence type="ECO:0000259" key="1">
    <source>
        <dbReference type="Pfam" id="PF01841"/>
    </source>
</evidence>
<feature type="domain" description="Transglutaminase-like" evidence="1">
    <location>
        <begin position="189"/>
        <end position="277"/>
    </location>
</feature>
<reference evidence="2" key="1">
    <citation type="submission" date="2019-08" db="EMBL/GenBank/DDBJ databases">
        <authorList>
            <person name="Kucharzyk K."/>
            <person name="Murdoch R.W."/>
            <person name="Higgins S."/>
            <person name="Loffler F."/>
        </authorList>
    </citation>
    <scope>NUCLEOTIDE SEQUENCE</scope>
</reference>
<comment type="caution">
    <text evidence="2">The sequence shown here is derived from an EMBL/GenBank/DDBJ whole genome shotgun (WGS) entry which is preliminary data.</text>
</comment>
<name>A0A644STW3_9ZZZZ</name>
<dbReference type="Gene3D" id="3.10.620.30">
    <property type="match status" value="1"/>
</dbReference>
<accession>A0A644STW3</accession>
<dbReference type="InterPro" id="IPR002931">
    <property type="entry name" value="Transglutaminase-like"/>
</dbReference>
<gene>
    <name evidence="2" type="ORF">SDC9_03651</name>
</gene>
<organism evidence="2">
    <name type="scientific">bioreactor metagenome</name>
    <dbReference type="NCBI Taxonomy" id="1076179"/>
    <lineage>
        <taxon>unclassified sequences</taxon>
        <taxon>metagenomes</taxon>
        <taxon>ecological metagenomes</taxon>
    </lineage>
</organism>
<proteinExistence type="predicted"/>
<dbReference type="SUPFAM" id="SSF54001">
    <property type="entry name" value="Cysteine proteinases"/>
    <property type="match status" value="1"/>
</dbReference>
<sequence length="396" mass="46840">MIKKKKLLLICFFLIITFSLLISHVSAEKIDDNPAKYFNKVKVKNSKNPYFLYKPFKKTNTYIGKVDIKNTSSGVNYYYNKSSNFKQIMPVYYTYNSEIKLKTKKMAKTKTYSNGKYKLTIKTVKNSKGKFKYLKLKKIVRKNEYYIIKNPYFSNSEYLNWKDSHITKIANIIKKNITNYNYKDKNVYNTELANAVIRYLWLNIKYDDNYSNDQSAITTLKRKSGTCLGKSMLAGALLRAVGIPTYFESSYPKTGKGHIWPVSYIFYNNKYQWVRAETTYYYSDTEDRYYYSIIGNLQKENELYKKGIDTLNSQIEINNQEISFLNSLINYNNISATEYYTIINKEYSSNCLIEINITNLIYLSIYFKLKYPFQKDSLNWWIIGENGIYDYSKTFT</sequence>